<gene>
    <name evidence="1" type="primary">WDR74</name>
    <name evidence="1" type="ORF">GWK47_004565</name>
</gene>
<dbReference type="InterPro" id="IPR015943">
    <property type="entry name" value="WD40/YVTN_repeat-like_dom_sf"/>
</dbReference>
<comment type="caution">
    <text evidence="1">The sequence shown here is derived from an EMBL/GenBank/DDBJ whole genome shotgun (WGS) entry which is preliminary data.</text>
</comment>
<dbReference type="PANTHER" id="PTHR16038:SF4">
    <property type="entry name" value="WD REPEAT-CONTAINING PROTEIN 74"/>
    <property type="match status" value="1"/>
</dbReference>
<dbReference type="InterPro" id="IPR037379">
    <property type="entry name" value="WDR74/Nsa1"/>
</dbReference>
<accession>A0A8J4YLB2</accession>
<dbReference type="Gene3D" id="2.130.10.10">
    <property type="entry name" value="YVTN repeat-like/Quinoprotein amine dehydrogenase"/>
    <property type="match status" value="2"/>
</dbReference>
<keyword evidence="2" id="KW-1185">Reference proteome</keyword>
<proteinExistence type="predicted"/>
<dbReference type="PANTHER" id="PTHR16038">
    <property type="entry name" value="NOP SEVEN ASSOCIATED PROTEIN 1"/>
    <property type="match status" value="1"/>
</dbReference>
<dbReference type="Proteomes" id="UP000770661">
    <property type="component" value="Unassembled WGS sequence"/>
</dbReference>
<sequence length="455" mass="50923">MEALEAADFNVFVGTETGILKGINLNKRSVIHKNFHKLQALDREQEITAVAWGNEEESEILMGLRNQTVRVFDTEAKAFVSTRKINVGEGPIVSLGRLDGITITAMKSGQVTLWRSEGAVEVNALAKGEFLTRMRQDPTSPNVIATGGKEADLHMWDFEKPEEAVFSAKNVKADMLDLRVPVWITDISFLGDQRSIAISSRHKHVRLYDPKRQRRPTISFEWEDSPLTSVSAVPSSNGQIIVGTAHGRLGLFDLRGRKPEDPVHVYKGFAGAVRDVIVHPKQPLVFSVSLDRFLRVHNLTTRKLVFKSPESLEVLVMALESLHEEAKPLGLEVSWLKTKVQVFGGLLNETVQSVHACGEDIEILEIFTYLSSAVQYDSGSHQEVLRWIGITHGVMDSLNSSIWHCRFLCRRTKIRIFKSLVIPVLLYGCETWTLNSIKLLGVKSMSLVKNVFAES</sequence>
<evidence type="ECO:0000313" key="2">
    <source>
        <dbReference type="Proteomes" id="UP000770661"/>
    </source>
</evidence>
<name>A0A8J4YLB2_CHIOP</name>
<dbReference type="InterPro" id="IPR036322">
    <property type="entry name" value="WD40_repeat_dom_sf"/>
</dbReference>
<dbReference type="OrthoDB" id="18388at2759"/>
<reference evidence="1" key="1">
    <citation type="submission" date="2020-07" db="EMBL/GenBank/DDBJ databases">
        <title>The High-quality genome of the commercially important snow crab, Chionoecetes opilio.</title>
        <authorList>
            <person name="Jeong J.-H."/>
            <person name="Ryu S."/>
        </authorList>
    </citation>
    <scope>NUCLEOTIDE SEQUENCE</scope>
    <source>
        <strain evidence="1">MADBK_172401_WGS</strain>
        <tissue evidence="1">Digestive gland</tissue>
    </source>
</reference>
<dbReference type="GO" id="GO:0030687">
    <property type="term" value="C:preribosome, large subunit precursor"/>
    <property type="evidence" value="ECO:0007669"/>
    <property type="project" value="TreeGrafter"/>
</dbReference>
<dbReference type="GO" id="GO:0042273">
    <property type="term" value="P:ribosomal large subunit biogenesis"/>
    <property type="evidence" value="ECO:0007669"/>
    <property type="project" value="InterPro"/>
</dbReference>
<dbReference type="AlphaFoldDB" id="A0A8J4YLB2"/>
<protein>
    <submittedName>
        <fullName evidence="1">WD repeat-containing protein 74</fullName>
    </submittedName>
</protein>
<organism evidence="1 2">
    <name type="scientific">Chionoecetes opilio</name>
    <name type="common">Atlantic snow crab</name>
    <name type="synonym">Cancer opilio</name>
    <dbReference type="NCBI Taxonomy" id="41210"/>
    <lineage>
        <taxon>Eukaryota</taxon>
        <taxon>Metazoa</taxon>
        <taxon>Ecdysozoa</taxon>
        <taxon>Arthropoda</taxon>
        <taxon>Crustacea</taxon>
        <taxon>Multicrustacea</taxon>
        <taxon>Malacostraca</taxon>
        <taxon>Eumalacostraca</taxon>
        <taxon>Eucarida</taxon>
        <taxon>Decapoda</taxon>
        <taxon>Pleocyemata</taxon>
        <taxon>Brachyura</taxon>
        <taxon>Eubrachyura</taxon>
        <taxon>Majoidea</taxon>
        <taxon>Majidae</taxon>
        <taxon>Chionoecetes</taxon>
    </lineage>
</organism>
<dbReference type="GO" id="GO:0005730">
    <property type="term" value="C:nucleolus"/>
    <property type="evidence" value="ECO:0007669"/>
    <property type="project" value="InterPro"/>
</dbReference>
<dbReference type="Pfam" id="PF00400">
    <property type="entry name" value="WD40"/>
    <property type="match status" value="1"/>
</dbReference>
<evidence type="ECO:0000313" key="1">
    <source>
        <dbReference type="EMBL" id="KAG0725756.1"/>
    </source>
</evidence>
<dbReference type="SMART" id="SM00320">
    <property type="entry name" value="WD40"/>
    <property type="match status" value="5"/>
</dbReference>
<dbReference type="InterPro" id="IPR001680">
    <property type="entry name" value="WD40_rpt"/>
</dbReference>
<dbReference type="EMBL" id="JACEEZ010005292">
    <property type="protein sequence ID" value="KAG0725756.1"/>
    <property type="molecule type" value="Genomic_DNA"/>
</dbReference>
<dbReference type="SUPFAM" id="SSF50978">
    <property type="entry name" value="WD40 repeat-like"/>
    <property type="match status" value="1"/>
</dbReference>